<evidence type="ECO:0000256" key="5">
    <source>
        <dbReference type="ARBA" id="ARBA00022645"/>
    </source>
</evidence>
<keyword evidence="6" id="KW-0645">Protease</keyword>
<dbReference type="PATRIC" id="fig|1618581.3.peg.212"/>
<evidence type="ECO:0000313" key="20">
    <source>
        <dbReference type="EMBL" id="KKU10419.1"/>
    </source>
</evidence>
<feature type="transmembrane region" description="Helical" evidence="17">
    <location>
        <begin position="21"/>
        <end position="39"/>
    </location>
</feature>
<dbReference type="GO" id="GO:0005886">
    <property type="term" value="C:plasma membrane"/>
    <property type="evidence" value="ECO:0007669"/>
    <property type="project" value="UniProtKB-SubCell"/>
</dbReference>
<dbReference type="GO" id="GO:0008955">
    <property type="term" value="F:peptidoglycan glycosyltransferase activity"/>
    <property type="evidence" value="ECO:0007669"/>
    <property type="project" value="UniProtKB-EC"/>
</dbReference>
<accession>A0A0G1MQF4</accession>
<dbReference type="NCBIfam" id="TIGR02074">
    <property type="entry name" value="PBP_1a_fam"/>
    <property type="match status" value="1"/>
</dbReference>
<reference evidence="20 21" key="1">
    <citation type="journal article" date="2015" name="Nature">
        <title>rRNA introns, odd ribosomes, and small enigmatic genomes across a large radiation of phyla.</title>
        <authorList>
            <person name="Brown C.T."/>
            <person name="Hug L.A."/>
            <person name="Thomas B.C."/>
            <person name="Sharon I."/>
            <person name="Castelle C.J."/>
            <person name="Singh A."/>
            <person name="Wilkins M.J."/>
            <person name="Williams K.H."/>
            <person name="Banfield J.F."/>
        </authorList>
    </citation>
    <scope>NUCLEOTIDE SEQUENCE [LARGE SCALE GENOMIC DNA]</scope>
</reference>
<evidence type="ECO:0000256" key="4">
    <source>
        <dbReference type="ARBA" id="ARBA00022475"/>
    </source>
</evidence>
<keyword evidence="11" id="KW-0573">Peptidoglycan synthesis</keyword>
<evidence type="ECO:0000256" key="8">
    <source>
        <dbReference type="ARBA" id="ARBA00022679"/>
    </source>
</evidence>
<dbReference type="InterPro" id="IPR023346">
    <property type="entry name" value="Lysozyme-like_dom_sf"/>
</dbReference>
<dbReference type="Gene3D" id="3.40.710.10">
    <property type="entry name" value="DD-peptidase/beta-lactamase superfamily"/>
    <property type="match status" value="1"/>
</dbReference>
<evidence type="ECO:0000256" key="9">
    <source>
        <dbReference type="ARBA" id="ARBA00022801"/>
    </source>
</evidence>
<keyword evidence="7" id="KW-0328">Glycosyltransferase</keyword>
<keyword evidence="12 17" id="KW-0472">Membrane</keyword>
<dbReference type="Proteomes" id="UP000034329">
    <property type="component" value="Unassembled WGS sequence"/>
</dbReference>
<gene>
    <name evidence="20" type="ORF">UX13_C0012G0003</name>
</gene>
<sequence>MFSRLSEFVRLSLTTTYGRKRAVFFGILMIVSIYLFWGVPLPTKLSSPDIPVSTKLFDRNEKLIYEIFSDRRRTPIKIEEIPSYIKDATIAIEDKDFYKHRGFSFTGILRAAYKITFERKLEGGSTITQQLVKNALLSPERTVRRKIREFFLTMFVEGIYTKDQILEMYLNQIPYGGTAYGIEAASETYFGKAAKDLSLPEAALLAGLPQRPSTYSPFGAHPELAKSRQEEVLKQMVANKYITQEEADKAKNEKLNFASVKPPQAPHFALWIKEQLADKYGEKVVEQGGLRVYTTLDLEIQDIAQQAVATEVAKLKKQEVGNGAAIVTRPATGEILAMVGSKDYFATDEDGKVNVTLAKRQPGSSIKPLNYALAIKDEKITAATALADVPSCFNVAGQPLYCPVNYDGAFHGLVQTRFALGNSYNIPAVRVLALNGIDNFVEFAKQMGLSTLTDPSNYGLSLTLGGGEVRPFDMAQAFGVFANQGITQPLIAVTKVTDWKGNTLEETKLDDVRLTGQRVLTSEVTYIISHILLDNNARTQAFGPTSFLNVKGHPEVSVKTGTTNDRRDNWTIGYTAHAVTVTWVGNNDNKPMSGAVSGVSGASPIWNKIMQAVLDKAETGAYDESEEGHMWPQQPDSVTGANVCNVTGLFPPGGQENPGCSTRFEYFLEGTIPSKTDGGDRADLVLFNDTGQVAGSDALPEQVHTENRPVYFDPLGTTYCLDCPIASASATIRYPLR</sequence>
<keyword evidence="14" id="KW-0961">Cell wall biogenesis/degradation</keyword>
<keyword evidence="8" id="KW-0808">Transferase</keyword>
<dbReference type="InterPro" id="IPR036950">
    <property type="entry name" value="PBP_transglycosylase"/>
</dbReference>
<dbReference type="Gene3D" id="1.10.3810.10">
    <property type="entry name" value="Biosynthetic peptidoglycan transglycosylase-like"/>
    <property type="match status" value="1"/>
</dbReference>
<evidence type="ECO:0000256" key="14">
    <source>
        <dbReference type="ARBA" id="ARBA00023316"/>
    </source>
</evidence>
<protein>
    <submittedName>
        <fullName evidence="20">Penicillin-binding protein, 1A family</fullName>
    </submittedName>
</protein>
<organism evidence="20 21">
    <name type="scientific">Candidatus Woesebacteria bacterium GW2011_GWB1_45_5</name>
    <dbReference type="NCBI Taxonomy" id="1618581"/>
    <lineage>
        <taxon>Bacteria</taxon>
        <taxon>Candidatus Woeseibacteriota</taxon>
    </lineage>
</organism>
<keyword evidence="13" id="KW-0511">Multifunctional enzyme</keyword>
<evidence type="ECO:0000313" key="21">
    <source>
        <dbReference type="Proteomes" id="UP000034329"/>
    </source>
</evidence>
<dbReference type="GO" id="GO:0009002">
    <property type="term" value="F:serine-type D-Ala-D-Ala carboxypeptidase activity"/>
    <property type="evidence" value="ECO:0007669"/>
    <property type="project" value="UniProtKB-EC"/>
</dbReference>
<dbReference type="InterPro" id="IPR050396">
    <property type="entry name" value="Glycosyltr_51/Transpeptidase"/>
</dbReference>
<dbReference type="Pfam" id="PF00912">
    <property type="entry name" value="Transgly"/>
    <property type="match status" value="1"/>
</dbReference>
<evidence type="ECO:0000256" key="15">
    <source>
        <dbReference type="ARBA" id="ARBA00034000"/>
    </source>
</evidence>
<dbReference type="InterPro" id="IPR001264">
    <property type="entry name" value="Glyco_trans_51"/>
</dbReference>
<keyword evidence="9" id="KW-0378">Hydrolase</keyword>
<comment type="catalytic activity">
    <reaction evidence="16">
        <text>[GlcNAc-(1-&gt;4)-Mur2Ac(oyl-L-Ala-gamma-D-Glu-L-Lys-D-Ala-D-Ala)](n)-di-trans,octa-cis-undecaprenyl diphosphate + beta-D-GlcNAc-(1-&gt;4)-Mur2Ac(oyl-L-Ala-gamma-D-Glu-L-Lys-D-Ala-D-Ala)-di-trans,octa-cis-undecaprenyl diphosphate = [GlcNAc-(1-&gt;4)-Mur2Ac(oyl-L-Ala-gamma-D-Glu-L-Lys-D-Ala-D-Ala)](n+1)-di-trans,octa-cis-undecaprenyl diphosphate + di-trans,octa-cis-undecaprenyl diphosphate + H(+)</text>
        <dbReference type="Rhea" id="RHEA:23708"/>
        <dbReference type="Rhea" id="RHEA-COMP:9602"/>
        <dbReference type="Rhea" id="RHEA-COMP:9603"/>
        <dbReference type="ChEBI" id="CHEBI:15378"/>
        <dbReference type="ChEBI" id="CHEBI:58405"/>
        <dbReference type="ChEBI" id="CHEBI:60033"/>
        <dbReference type="ChEBI" id="CHEBI:78435"/>
        <dbReference type="EC" id="2.4.99.28"/>
    </reaction>
</comment>
<dbReference type="FunFam" id="1.10.3810.10:FF:000001">
    <property type="entry name" value="Penicillin-binding protein 1A"/>
    <property type="match status" value="1"/>
</dbReference>
<evidence type="ECO:0000256" key="17">
    <source>
        <dbReference type="SAM" id="Phobius"/>
    </source>
</evidence>
<feature type="domain" description="Penicillin-binding protein transpeptidase" evidence="18">
    <location>
        <begin position="323"/>
        <end position="611"/>
    </location>
</feature>
<evidence type="ECO:0000256" key="16">
    <source>
        <dbReference type="ARBA" id="ARBA00049902"/>
    </source>
</evidence>
<comment type="similarity">
    <text evidence="3">In the N-terminal section; belongs to the glycosyltransferase 51 family.</text>
</comment>
<evidence type="ECO:0000256" key="1">
    <source>
        <dbReference type="ARBA" id="ARBA00004236"/>
    </source>
</evidence>
<dbReference type="InterPro" id="IPR001460">
    <property type="entry name" value="PCN-bd_Tpept"/>
</dbReference>
<dbReference type="AlphaFoldDB" id="A0A0G1MQF4"/>
<evidence type="ECO:0000256" key="2">
    <source>
        <dbReference type="ARBA" id="ARBA00007090"/>
    </source>
</evidence>
<comment type="caution">
    <text evidence="20">The sequence shown here is derived from an EMBL/GenBank/DDBJ whole genome shotgun (WGS) entry which is preliminary data.</text>
</comment>
<comment type="subcellular location">
    <subcellularLocation>
        <location evidence="1">Cell membrane</location>
    </subcellularLocation>
</comment>
<dbReference type="GO" id="GO:0006508">
    <property type="term" value="P:proteolysis"/>
    <property type="evidence" value="ECO:0007669"/>
    <property type="project" value="UniProtKB-KW"/>
</dbReference>
<dbReference type="GO" id="GO:0008360">
    <property type="term" value="P:regulation of cell shape"/>
    <property type="evidence" value="ECO:0007669"/>
    <property type="project" value="UniProtKB-KW"/>
</dbReference>
<dbReference type="GO" id="GO:0071555">
    <property type="term" value="P:cell wall organization"/>
    <property type="evidence" value="ECO:0007669"/>
    <property type="project" value="UniProtKB-KW"/>
</dbReference>
<dbReference type="GO" id="GO:0008658">
    <property type="term" value="F:penicillin binding"/>
    <property type="evidence" value="ECO:0007669"/>
    <property type="project" value="InterPro"/>
</dbReference>
<proteinExistence type="inferred from homology"/>
<keyword evidence="17" id="KW-1133">Transmembrane helix</keyword>
<dbReference type="SUPFAM" id="SSF53955">
    <property type="entry name" value="Lysozyme-like"/>
    <property type="match status" value="1"/>
</dbReference>
<evidence type="ECO:0000256" key="13">
    <source>
        <dbReference type="ARBA" id="ARBA00023268"/>
    </source>
</evidence>
<dbReference type="EMBL" id="LCLA01000012">
    <property type="protein sequence ID" value="KKU10419.1"/>
    <property type="molecule type" value="Genomic_DNA"/>
</dbReference>
<dbReference type="GO" id="GO:0030288">
    <property type="term" value="C:outer membrane-bounded periplasmic space"/>
    <property type="evidence" value="ECO:0007669"/>
    <property type="project" value="TreeGrafter"/>
</dbReference>
<evidence type="ECO:0000256" key="10">
    <source>
        <dbReference type="ARBA" id="ARBA00022960"/>
    </source>
</evidence>
<evidence type="ECO:0000256" key="12">
    <source>
        <dbReference type="ARBA" id="ARBA00023136"/>
    </source>
</evidence>
<keyword evidence="4" id="KW-1003">Cell membrane</keyword>
<dbReference type="InterPro" id="IPR012338">
    <property type="entry name" value="Beta-lactam/transpept-like"/>
</dbReference>
<dbReference type="SUPFAM" id="SSF56601">
    <property type="entry name" value="beta-lactamase/transpeptidase-like"/>
    <property type="match status" value="1"/>
</dbReference>
<keyword evidence="5" id="KW-0121">Carboxypeptidase</keyword>
<dbReference type="GO" id="GO:0009252">
    <property type="term" value="P:peptidoglycan biosynthetic process"/>
    <property type="evidence" value="ECO:0007669"/>
    <property type="project" value="UniProtKB-KW"/>
</dbReference>
<comment type="similarity">
    <text evidence="2">In the C-terminal section; belongs to the transpeptidase family.</text>
</comment>
<evidence type="ECO:0000256" key="6">
    <source>
        <dbReference type="ARBA" id="ARBA00022670"/>
    </source>
</evidence>
<comment type="catalytic activity">
    <reaction evidence="15">
        <text>Preferential cleavage: (Ac)2-L-Lys-D-Ala-|-D-Ala. Also transpeptidation of peptidyl-alanyl moieties that are N-acyl substituents of D-alanine.</text>
        <dbReference type="EC" id="3.4.16.4"/>
    </reaction>
</comment>
<dbReference type="Pfam" id="PF00905">
    <property type="entry name" value="Transpeptidase"/>
    <property type="match status" value="1"/>
</dbReference>
<evidence type="ECO:0000259" key="18">
    <source>
        <dbReference type="Pfam" id="PF00905"/>
    </source>
</evidence>
<feature type="domain" description="Glycosyl transferase family 51" evidence="19">
    <location>
        <begin position="62"/>
        <end position="236"/>
    </location>
</feature>
<evidence type="ECO:0000259" key="19">
    <source>
        <dbReference type="Pfam" id="PF00912"/>
    </source>
</evidence>
<evidence type="ECO:0000256" key="3">
    <source>
        <dbReference type="ARBA" id="ARBA00007739"/>
    </source>
</evidence>
<keyword evidence="10" id="KW-0133">Cell shape</keyword>
<dbReference type="PANTHER" id="PTHR32282">
    <property type="entry name" value="BINDING PROTEIN TRANSPEPTIDASE, PUTATIVE-RELATED"/>
    <property type="match status" value="1"/>
</dbReference>
<keyword evidence="17" id="KW-0812">Transmembrane</keyword>
<dbReference type="PANTHER" id="PTHR32282:SF11">
    <property type="entry name" value="PENICILLIN-BINDING PROTEIN 1B"/>
    <property type="match status" value="1"/>
</dbReference>
<evidence type="ECO:0000256" key="7">
    <source>
        <dbReference type="ARBA" id="ARBA00022676"/>
    </source>
</evidence>
<evidence type="ECO:0000256" key="11">
    <source>
        <dbReference type="ARBA" id="ARBA00022984"/>
    </source>
</evidence>
<name>A0A0G1MQF4_9BACT</name>